<feature type="domain" description="N-acetyltransferase" evidence="1">
    <location>
        <begin position="6"/>
        <end position="173"/>
    </location>
</feature>
<accession>A0ABP3IUG2</accession>
<sequence>MSGAVVTVETMDGAGATAAEDAFRLVYAEAFAEPPYGEGEAEVALTFRRFRTEARRPGFRAALARTASGEPVGMALGRPLDAEILWYGLLPEGAVPLPGTFALLELAVRAPWRGHGIARRLHDALLADSGAERCVLTVDREAAPARAAYRSWGYRELAEGERDLAMLLGIRRTDCTPGRPPR</sequence>
<dbReference type="Proteomes" id="UP001500879">
    <property type="component" value="Unassembled WGS sequence"/>
</dbReference>
<dbReference type="Pfam" id="PF00583">
    <property type="entry name" value="Acetyltransf_1"/>
    <property type="match status" value="1"/>
</dbReference>
<evidence type="ECO:0000259" key="1">
    <source>
        <dbReference type="PROSITE" id="PS51186"/>
    </source>
</evidence>
<dbReference type="RefSeq" id="WP_344030305.1">
    <property type="nucleotide sequence ID" value="NZ_BAAABX010000058.1"/>
</dbReference>
<keyword evidence="3" id="KW-1185">Reference proteome</keyword>
<protein>
    <submittedName>
        <fullName evidence="2">GNAT family N-acetyltransferase</fullName>
    </submittedName>
</protein>
<dbReference type="SUPFAM" id="SSF55729">
    <property type="entry name" value="Acyl-CoA N-acyltransferases (Nat)"/>
    <property type="match status" value="1"/>
</dbReference>
<evidence type="ECO:0000313" key="2">
    <source>
        <dbReference type="EMBL" id="GAA0427490.1"/>
    </source>
</evidence>
<proteinExistence type="predicted"/>
<organism evidence="2 3">
    <name type="scientific">Streptomyces luteireticuli</name>
    <dbReference type="NCBI Taxonomy" id="173858"/>
    <lineage>
        <taxon>Bacteria</taxon>
        <taxon>Bacillati</taxon>
        <taxon>Actinomycetota</taxon>
        <taxon>Actinomycetes</taxon>
        <taxon>Kitasatosporales</taxon>
        <taxon>Streptomycetaceae</taxon>
        <taxon>Streptomyces</taxon>
    </lineage>
</organism>
<dbReference type="InterPro" id="IPR000182">
    <property type="entry name" value="GNAT_dom"/>
</dbReference>
<name>A0ABP3IUG2_9ACTN</name>
<dbReference type="InterPro" id="IPR016181">
    <property type="entry name" value="Acyl_CoA_acyltransferase"/>
</dbReference>
<dbReference type="Gene3D" id="3.40.630.30">
    <property type="match status" value="1"/>
</dbReference>
<dbReference type="EMBL" id="BAAABX010000058">
    <property type="protein sequence ID" value="GAA0427490.1"/>
    <property type="molecule type" value="Genomic_DNA"/>
</dbReference>
<reference evidence="3" key="1">
    <citation type="journal article" date="2019" name="Int. J. Syst. Evol. Microbiol.">
        <title>The Global Catalogue of Microorganisms (GCM) 10K type strain sequencing project: providing services to taxonomists for standard genome sequencing and annotation.</title>
        <authorList>
            <consortium name="The Broad Institute Genomics Platform"/>
            <consortium name="The Broad Institute Genome Sequencing Center for Infectious Disease"/>
            <person name="Wu L."/>
            <person name="Ma J."/>
        </authorList>
    </citation>
    <scope>NUCLEOTIDE SEQUENCE [LARGE SCALE GENOMIC DNA]</scope>
    <source>
        <strain evidence="3">JCM 4788</strain>
    </source>
</reference>
<dbReference type="PROSITE" id="PS51186">
    <property type="entry name" value="GNAT"/>
    <property type="match status" value="1"/>
</dbReference>
<evidence type="ECO:0000313" key="3">
    <source>
        <dbReference type="Proteomes" id="UP001500879"/>
    </source>
</evidence>
<gene>
    <name evidence="2" type="ORF">GCM10010357_56410</name>
</gene>
<comment type="caution">
    <text evidence="2">The sequence shown here is derived from an EMBL/GenBank/DDBJ whole genome shotgun (WGS) entry which is preliminary data.</text>
</comment>